<dbReference type="EMBL" id="QAPG01000020">
    <property type="protein sequence ID" value="TDZ37927.1"/>
    <property type="molecule type" value="Genomic_DNA"/>
</dbReference>
<proteinExistence type="predicted"/>
<sequence>MTCSFYLQADMIQEARSARWPQSVFEAAEDHSDLSDSDKRFHNDFEARQSLDGHSDIPTAMKDLIHAAMYSLLIGSYAVPRIEMIKEMQSPSLLILAPQVFNMKHLAVRVLVDLGTLEVDDIKRNAAALAGQGTDLAYSSEDMTAAVVSRKIWQLMQSQISPFQRQRLQKPQLFPRNSSDSLVENTQDHSPCESYFEDGGLMEDDWNFLFDKISRQSKNVASQVPFHEVNAEDEQQQEDDMGQPLGHERSWSQSPSACQRLGEFDDDFPGVEGDNPTLDLFYGAYRELLDYETASDHGTEMLEDVTRYDDLENSERWEPGGVGRLDNGTVFDVDEEHAQDTTYYRPHGSRGLLQNVVVEPGNDWPPEEDCDAGYGYARSELDYDSWRTSSVRFEKVDEDSETSETAMEAGNKEDQWGFLADEDYHENEYVY</sequence>
<evidence type="ECO:0000313" key="3">
    <source>
        <dbReference type="Proteomes" id="UP000295083"/>
    </source>
</evidence>
<accession>A0A4R8QGD6</accession>
<comment type="caution">
    <text evidence="2">The sequence shown here is derived from an EMBL/GenBank/DDBJ whole genome shotgun (WGS) entry which is preliminary data.</text>
</comment>
<evidence type="ECO:0000313" key="2">
    <source>
        <dbReference type="EMBL" id="TDZ37927.1"/>
    </source>
</evidence>
<dbReference type="AlphaFoldDB" id="A0A4R8QGD6"/>
<protein>
    <submittedName>
        <fullName evidence="2">Uncharacterized protein</fullName>
    </submittedName>
</protein>
<gene>
    <name evidence="2" type="ORF">C8035_v001164</name>
</gene>
<name>A0A4R8QGD6_9PEZI</name>
<evidence type="ECO:0000256" key="1">
    <source>
        <dbReference type="SAM" id="MobiDB-lite"/>
    </source>
</evidence>
<dbReference type="Proteomes" id="UP000295083">
    <property type="component" value="Unassembled WGS sequence"/>
</dbReference>
<keyword evidence="3" id="KW-1185">Reference proteome</keyword>
<reference evidence="2 3" key="1">
    <citation type="submission" date="2018-11" db="EMBL/GenBank/DDBJ databases">
        <title>Genome sequence and assembly of Colletotrichum spinosum.</title>
        <authorList>
            <person name="Gan P."/>
            <person name="Shirasu K."/>
        </authorList>
    </citation>
    <scope>NUCLEOTIDE SEQUENCE [LARGE SCALE GENOMIC DNA]</scope>
    <source>
        <strain evidence="2 3">CBS 515.97</strain>
    </source>
</reference>
<feature type="compositionally biased region" description="Acidic residues" evidence="1">
    <location>
        <begin position="231"/>
        <end position="241"/>
    </location>
</feature>
<feature type="region of interest" description="Disordered" evidence="1">
    <location>
        <begin position="229"/>
        <end position="265"/>
    </location>
</feature>
<organism evidence="2 3">
    <name type="scientific">Colletotrichum spinosum</name>
    <dbReference type="NCBI Taxonomy" id="1347390"/>
    <lineage>
        <taxon>Eukaryota</taxon>
        <taxon>Fungi</taxon>
        <taxon>Dikarya</taxon>
        <taxon>Ascomycota</taxon>
        <taxon>Pezizomycotina</taxon>
        <taxon>Sordariomycetes</taxon>
        <taxon>Hypocreomycetidae</taxon>
        <taxon>Glomerellales</taxon>
        <taxon>Glomerellaceae</taxon>
        <taxon>Colletotrichum</taxon>
        <taxon>Colletotrichum orbiculare species complex</taxon>
    </lineage>
</organism>